<comment type="caution">
    <text evidence="1">The sequence shown here is derived from an EMBL/GenBank/DDBJ whole genome shotgun (WGS) entry which is preliminary data.</text>
</comment>
<sequence>MLFKKCAKNDASLIQSDQDSFESLMEVLINRYENKKAYSQKGDIHITEMLSMPKIQSENPAQLRLLIETIGNRRLFQLYLKTTEVSSLQDFFSFLETRCIQLESILKTNPGTKKYPRDSRSIASKRLDQLWRHLDRDPKLNNLYTKLIEENLSLDHMEEIINIDDITSEEGLFLPYHGVLRAGNRSRPLRVVFNG</sequence>
<organism evidence="1 2">
    <name type="scientific">Trichonephila inaurata madagascariensis</name>
    <dbReference type="NCBI Taxonomy" id="2747483"/>
    <lineage>
        <taxon>Eukaryota</taxon>
        <taxon>Metazoa</taxon>
        <taxon>Ecdysozoa</taxon>
        <taxon>Arthropoda</taxon>
        <taxon>Chelicerata</taxon>
        <taxon>Arachnida</taxon>
        <taxon>Araneae</taxon>
        <taxon>Araneomorphae</taxon>
        <taxon>Entelegynae</taxon>
        <taxon>Araneoidea</taxon>
        <taxon>Nephilidae</taxon>
        <taxon>Trichonephila</taxon>
        <taxon>Trichonephila inaurata</taxon>
    </lineage>
</organism>
<proteinExistence type="predicted"/>
<accession>A0A8X6YJL7</accession>
<evidence type="ECO:0000313" key="1">
    <source>
        <dbReference type="EMBL" id="GFY74141.1"/>
    </source>
</evidence>
<protein>
    <submittedName>
        <fullName evidence="1">DUF1758 domain-containing protein</fullName>
    </submittedName>
</protein>
<dbReference type="AlphaFoldDB" id="A0A8X6YJL7"/>
<reference evidence="1" key="1">
    <citation type="submission" date="2020-08" db="EMBL/GenBank/DDBJ databases">
        <title>Multicomponent nature underlies the extraordinary mechanical properties of spider dragline silk.</title>
        <authorList>
            <person name="Kono N."/>
            <person name="Nakamura H."/>
            <person name="Mori M."/>
            <person name="Yoshida Y."/>
            <person name="Ohtoshi R."/>
            <person name="Malay A.D."/>
            <person name="Moran D.A.P."/>
            <person name="Tomita M."/>
            <person name="Numata K."/>
            <person name="Arakawa K."/>
        </authorList>
    </citation>
    <scope>NUCLEOTIDE SEQUENCE</scope>
</reference>
<keyword evidence="2" id="KW-1185">Reference proteome</keyword>
<evidence type="ECO:0000313" key="2">
    <source>
        <dbReference type="Proteomes" id="UP000886998"/>
    </source>
</evidence>
<name>A0A8X6YJL7_9ARAC</name>
<dbReference type="EMBL" id="BMAV01020577">
    <property type="protein sequence ID" value="GFY74141.1"/>
    <property type="molecule type" value="Genomic_DNA"/>
</dbReference>
<dbReference type="Proteomes" id="UP000886998">
    <property type="component" value="Unassembled WGS sequence"/>
</dbReference>
<dbReference type="OrthoDB" id="8065733at2759"/>
<gene>
    <name evidence="1" type="primary">AVEN_151286_1</name>
    <name evidence="1" type="ORF">TNIN_362471</name>
</gene>